<dbReference type="InterPro" id="IPR047817">
    <property type="entry name" value="ABC2_TM_bact-type"/>
</dbReference>
<proteinExistence type="inferred from homology"/>
<accession>X0YZW5</accession>
<sequence length="370" mass="41349">MVFQPLWTSTPFTIDIAVFDEDKGEFSKILLEEVFGSGQLKDMVKIKYVESEEEIINEVNKGKIAAGVIIGEEFSQAIMTGEDTRIKILTDPEQPIKAGVIKNIVEAFTLEVLKRRIILGTSMGILVAKNLINPAEIQQLIPVWLSEIENIDELIRMDKKTEKRMDKNPMAMEYYAVGMGVMYILFATNAGAETIFQERRNKTLERIKVAPVSEREILGGKLFGIFLIALLQFVMIVFFTAIFYRVKWGDSILGIIIMILSSVLAFSGLSTLLASLTKSEEQIGNIGPALAMIFGFMGGGMWPAFAFPDWLNMVSKFTPNRWAIDGFLKLMYQEGGVVSILPEVLVLLSMAAVFFSLGVFRLRTKGVKVD</sequence>
<evidence type="ECO:0000256" key="1">
    <source>
        <dbReference type="ARBA" id="ARBA00004651"/>
    </source>
</evidence>
<feature type="transmembrane region" description="Helical" evidence="8">
    <location>
        <begin position="337"/>
        <end position="360"/>
    </location>
</feature>
<evidence type="ECO:0000256" key="4">
    <source>
        <dbReference type="ARBA" id="ARBA00022475"/>
    </source>
</evidence>
<evidence type="ECO:0000313" key="10">
    <source>
        <dbReference type="EMBL" id="GAG62195.1"/>
    </source>
</evidence>
<organism evidence="10">
    <name type="scientific">marine sediment metagenome</name>
    <dbReference type="NCBI Taxonomy" id="412755"/>
    <lineage>
        <taxon>unclassified sequences</taxon>
        <taxon>metagenomes</taxon>
        <taxon>ecological metagenomes</taxon>
    </lineage>
</organism>
<dbReference type="GO" id="GO:0005886">
    <property type="term" value="C:plasma membrane"/>
    <property type="evidence" value="ECO:0007669"/>
    <property type="project" value="UniProtKB-SubCell"/>
</dbReference>
<name>X0YZW5_9ZZZZ</name>
<keyword evidence="3" id="KW-0813">Transport</keyword>
<dbReference type="AlphaFoldDB" id="X0YZW5"/>
<reference evidence="10" key="1">
    <citation type="journal article" date="2014" name="Front. Microbiol.">
        <title>High frequency of phylogenetically diverse reductive dehalogenase-homologous genes in deep subseafloor sedimentary metagenomes.</title>
        <authorList>
            <person name="Kawai M."/>
            <person name="Futagami T."/>
            <person name="Toyoda A."/>
            <person name="Takaki Y."/>
            <person name="Nishi S."/>
            <person name="Hori S."/>
            <person name="Arai W."/>
            <person name="Tsubouchi T."/>
            <person name="Morono Y."/>
            <person name="Uchiyama I."/>
            <person name="Ito T."/>
            <person name="Fujiyama A."/>
            <person name="Inagaki F."/>
            <person name="Takami H."/>
        </authorList>
    </citation>
    <scope>NUCLEOTIDE SEQUENCE</scope>
    <source>
        <strain evidence="10">Expedition CK06-06</strain>
    </source>
</reference>
<feature type="transmembrane region" description="Helical" evidence="8">
    <location>
        <begin position="174"/>
        <end position="196"/>
    </location>
</feature>
<evidence type="ECO:0000256" key="3">
    <source>
        <dbReference type="ARBA" id="ARBA00022448"/>
    </source>
</evidence>
<feature type="transmembrane region" description="Helical" evidence="8">
    <location>
        <begin position="222"/>
        <end position="246"/>
    </location>
</feature>
<dbReference type="PANTHER" id="PTHR30294:SF48">
    <property type="entry name" value="LINEARMYCIN RESISTANCE PERMEASE PROTEIN LNRM"/>
    <property type="match status" value="1"/>
</dbReference>
<protein>
    <recommendedName>
        <fullName evidence="9">ABC transmembrane type-2 domain-containing protein</fullName>
    </recommendedName>
</protein>
<feature type="domain" description="ABC transmembrane type-2" evidence="9">
    <location>
        <begin position="125"/>
        <end position="365"/>
    </location>
</feature>
<comment type="caution">
    <text evidence="10">The sequence shown here is derived from an EMBL/GenBank/DDBJ whole genome shotgun (WGS) entry which is preliminary data.</text>
</comment>
<feature type="transmembrane region" description="Helical" evidence="8">
    <location>
        <begin position="252"/>
        <end position="274"/>
    </location>
</feature>
<comment type="subcellular location">
    <subcellularLocation>
        <location evidence="1">Cell membrane</location>
        <topology evidence="1">Multi-pass membrane protein</topology>
    </subcellularLocation>
</comment>
<dbReference type="InterPro" id="IPR051449">
    <property type="entry name" value="ABC-2_transporter_component"/>
</dbReference>
<keyword evidence="7 8" id="KW-0472">Membrane</keyword>
<comment type="similarity">
    <text evidence="2">Belongs to the ABC-2 integral membrane protein family.</text>
</comment>
<feature type="transmembrane region" description="Helical" evidence="8">
    <location>
        <begin position="286"/>
        <end position="305"/>
    </location>
</feature>
<evidence type="ECO:0000256" key="8">
    <source>
        <dbReference type="SAM" id="Phobius"/>
    </source>
</evidence>
<dbReference type="Gene3D" id="3.40.1710.10">
    <property type="entry name" value="abc type-2 transporter like domain"/>
    <property type="match status" value="1"/>
</dbReference>
<evidence type="ECO:0000256" key="5">
    <source>
        <dbReference type="ARBA" id="ARBA00022692"/>
    </source>
</evidence>
<gene>
    <name evidence="10" type="ORF">S01H4_00308</name>
</gene>
<dbReference type="PANTHER" id="PTHR30294">
    <property type="entry name" value="MEMBRANE COMPONENT OF ABC TRANSPORTER YHHJ-RELATED"/>
    <property type="match status" value="1"/>
</dbReference>
<evidence type="ECO:0000256" key="7">
    <source>
        <dbReference type="ARBA" id="ARBA00023136"/>
    </source>
</evidence>
<dbReference type="EMBL" id="BART01000038">
    <property type="protein sequence ID" value="GAG62195.1"/>
    <property type="molecule type" value="Genomic_DNA"/>
</dbReference>
<evidence type="ECO:0000256" key="2">
    <source>
        <dbReference type="ARBA" id="ARBA00007783"/>
    </source>
</evidence>
<evidence type="ECO:0000256" key="6">
    <source>
        <dbReference type="ARBA" id="ARBA00022989"/>
    </source>
</evidence>
<evidence type="ECO:0000259" key="9">
    <source>
        <dbReference type="PROSITE" id="PS51012"/>
    </source>
</evidence>
<keyword evidence="6 8" id="KW-1133">Transmembrane helix</keyword>
<keyword evidence="4" id="KW-1003">Cell membrane</keyword>
<keyword evidence="5 8" id="KW-0812">Transmembrane</keyword>
<dbReference type="PROSITE" id="PS51012">
    <property type="entry name" value="ABC_TM2"/>
    <property type="match status" value="1"/>
</dbReference>
<dbReference type="Pfam" id="PF12698">
    <property type="entry name" value="ABC2_membrane_3"/>
    <property type="match status" value="1"/>
</dbReference>
<dbReference type="GO" id="GO:0140359">
    <property type="term" value="F:ABC-type transporter activity"/>
    <property type="evidence" value="ECO:0007669"/>
    <property type="project" value="InterPro"/>
</dbReference>
<dbReference type="InterPro" id="IPR013525">
    <property type="entry name" value="ABC2_TM"/>
</dbReference>